<dbReference type="EMBL" id="GBRH01160878">
    <property type="protein sequence ID" value="JAE37018.1"/>
    <property type="molecule type" value="Transcribed_RNA"/>
</dbReference>
<evidence type="ECO:0000313" key="1">
    <source>
        <dbReference type="EMBL" id="JAE37018.1"/>
    </source>
</evidence>
<name>A0A0A9HVS2_ARUDO</name>
<protein>
    <submittedName>
        <fullName evidence="1">Uncharacterized protein</fullName>
    </submittedName>
</protein>
<dbReference type="AlphaFoldDB" id="A0A0A9HVS2"/>
<proteinExistence type="predicted"/>
<organism evidence="1">
    <name type="scientific">Arundo donax</name>
    <name type="common">Giant reed</name>
    <name type="synonym">Donax arundinaceus</name>
    <dbReference type="NCBI Taxonomy" id="35708"/>
    <lineage>
        <taxon>Eukaryota</taxon>
        <taxon>Viridiplantae</taxon>
        <taxon>Streptophyta</taxon>
        <taxon>Embryophyta</taxon>
        <taxon>Tracheophyta</taxon>
        <taxon>Spermatophyta</taxon>
        <taxon>Magnoliopsida</taxon>
        <taxon>Liliopsida</taxon>
        <taxon>Poales</taxon>
        <taxon>Poaceae</taxon>
        <taxon>PACMAD clade</taxon>
        <taxon>Arundinoideae</taxon>
        <taxon>Arundineae</taxon>
        <taxon>Arundo</taxon>
    </lineage>
</organism>
<sequence>MKLKQKSCRWDISPVKLTMIMWQSFCRQHPPTLEL</sequence>
<accession>A0A0A9HVS2</accession>
<reference evidence="1" key="2">
    <citation type="journal article" date="2015" name="Data Brief">
        <title>Shoot transcriptome of the giant reed, Arundo donax.</title>
        <authorList>
            <person name="Barrero R.A."/>
            <person name="Guerrero F.D."/>
            <person name="Moolhuijzen P."/>
            <person name="Goolsby J.A."/>
            <person name="Tidwell J."/>
            <person name="Bellgard S.E."/>
            <person name="Bellgard M.I."/>
        </authorList>
    </citation>
    <scope>NUCLEOTIDE SEQUENCE</scope>
    <source>
        <tissue evidence="1">Shoot tissue taken approximately 20 cm above the soil surface</tissue>
    </source>
</reference>
<reference evidence="1" key="1">
    <citation type="submission" date="2014-09" db="EMBL/GenBank/DDBJ databases">
        <authorList>
            <person name="Magalhaes I.L.F."/>
            <person name="Oliveira U."/>
            <person name="Santos F.R."/>
            <person name="Vidigal T.H.D.A."/>
            <person name="Brescovit A.D."/>
            <person name="Santos A.J."/>
        </authorList>
    </citation>
    <scope>NUCLEOTIDE SEQUENCE</scope>
    <source>
        <tissue evidence="1">Shoot tissue taken approximately 20 cm above the soil surface</tissue>
    </source>
</reference>